<dbReference type="AlphaFoldDB" id="A0A8H8DDI0"/>
<dbReference type="RefSeq" id="XP_067549017.1">
    <property type="nucleotide sequence ID" value="XM_067690564.1"/>
</dbReference>
<organism evidence="1 2">
    <name type="scientific">Candida metapsilosis</name>
    <dbReference type="NCBI Taxonomy" id="273372"/>
    <lineage>
        <taxon>Eukaryota</taxon>
        <taxon>Fungi</taxon>
        <taxon>Dikarya</taxon>
        <taxon>Ascomycota</taxon>
        <taxon>Saccharomycotina</taxon>
        <taxon>Pichiomycetes</taxon>
        <taxon>Debaryomycetaceae</taxon>
        <taxon>Candida/Lodderomyces clade</taxon>
        <taxon>Candida</taxon>
    </lineage>
</organism>
<proteinExistence type="predicted"/>
<dbReference type="EMBL" id="JAEOAQ010000002">
    <property type="protein sequence ID" value="KAG5419901.1"/>
    <property type="molecule type" value="Genomic_DNA"/>
</dbReference>
<name>A0A8H8DDI0_9ASCO</name>
<keyword evidence="2" id="KW-1185">Reference proteome</keyword>
<reference evidence="1 2" key="1">
    <citation type="submission" date="2020-12" db="EMBL/GenBank/DDBJ databases">
        <title>Effect of drift, selection, and recombination on the evolution of hybrid genomes in Candida yeast pathogens.</title>
        <authorList>
            <person name="Mixao V."/>
            <person name="Ksiezopolska E."/>
            <person name="Saus E."/>
            <person name="Boekhout T."/>
            <person name="Gacser A."/>
            <person name="Gabaldon T."/>
        </authorList>
    </citation>
    <scope>NUCLEOTIDE SEQUENCE [LARGE SCALE GENOMIC DNA]</scope>
    <source>
        <strain evidence="1 2">BP57</strain>
    </source>
</reference>
<dbReference type="GeneID" id="93650410"/>
<accession>A0A8H8DDI0</accession>
<protein>
    <submittedName>
        <fullName evidence="1">Uncharacterized protein</fullName>
    </submittedName>
</protein>
<evidence type="ECO:0000313" key="2">
    <source>
        <dbReference type="Proteomes" id="UP000669133"/>
    </source>
</evidence>
<gene>
    <name evidence="1" type="ORF">I9W82_001781</name>
</gene>
<dbReference type="Proteomes" id="UP000669133">
    <property type="component" value="Unassembled WGS sequence"/>
</dbReference>
<sequence>MFVRHARLNVSRSARCHLSTITPTKARIESIEELSTQKPSTKPHPIKLSRQDVEKFYTLFKMSEFSPSMTHEDKLSKSLRLWSRKSRKEHNSIHAALEMIVNEAVELGNGTTKSNFTKNVPSFDATQEMDRDDEVEAYKKPKYRYNMTSGTRLLKFKTPLTKIRSYYQYLQLQAYKDLNRDQQLDAVTKSKVLTRAHREWRQVSSFERFILKTNYENLLHKGMDVSENNEEIVPVEVSEGYDGVVHKVLGEADPGSNRRENKRIPFLKLILNEMTGMTHVYGLSDFHVWNYFLGKQYTSRVKGDEGGENIGKVIEEIENEWVEMNTEQKNTIQTEYMNMLSRGQDLLYGKLVNVEVKRDVVDKPKQYQVLRVRGDSSLFKVDACDASPSKFTITQPGKLRFIKNTFVGNTIVIGEVDLVHAWNYFVYKQRQEGAIDNELQFRHDLMHKWNNEMDDEEKQQYLQEYKAMLVSGYDIYMGEKVTIESKMAQTGIKNLIVDVWGQPITQGTGRNVKVSPLPISIDKIHNKVLVLSDITNVHAYNYYLAKQLEKQGNKGNPDYSILGQFLQEWLEFTPKQREEYADEYLKLINSGKDYAFGKVIPIADKLKFSIYSNPVKLVGQGTKSAFHAEKKKDVITDSNFDEVYPNAFPYYVYSRKAIDNATIDNEAFIDEWRQLSRQEKFEVQEAYKMMVDAGFEMVNGVLKDVSSGREDE</sequence>
<comment type="caution">
    <text evidence="1">The sequence shown here is derived from an EMBL/GenBank/DDBJ whole genome shotgun (WGS) entry which is preliminary data.</text>
</comment>
<dbReference type="OrthoDB" id="4021459at2759"/>
<evidence type="ECO:0000313" key="1">
    <source>
        <dbReference type="EMBL" id="KAG5419901.1"/>
    </source>
</evidence>